<feature type="domain" description="HTH merR-type" evidence="4">
    <location>
        <begin position="1"/>
        <end position="68"/>
    </location>
</feature>
<dbReference type="EMBL" id="JBHTIR010004218">
    <property type="protein sequence ID" value="MFD0856678.1"/>
    <property type="molecule type" value="Genomic_DNA"/>
</dbReference>
<organism evidence="5 6">
    <name type="scientific">Actinomadura adrarensis</name>
    <dbReference type="NCBI Taxonomy" id="1819600"/>
    <lineage>
        <taxon>Bacteria</taxon>
        <taxon>Bacillati</taxon>
        <taxon>Actinomycetota</taxon>
        <taxon>Actinomycetes</taxon>
        <taxon>Streptosporangiales</taxon>
        <taxon>Thermomonosporaceae</taxon>
        <taxon>Actinomadura</taxon>
    </lineage>
</organism>
<dbReference type="PROSITE" id="PS50937">
    <property type="entry name" value="HTH_MERR_2"/>
    <property type="match status" value="1"/>
</dbReference>
<evidence type="ECO:0000256" key="3">
    <source>
        <dbReference type="ARBA" id="ARBA00023163"/>
    </source>
</evidence>
<evidence type="ECO:0000256" key="2">
    <source>
        <dbReference type="ARBA" id="ARBA00023125"/>
    </source>
</evidence>
<dbReference type="PROSITE" id="PS00552">
    <property type="entry name" value="HTH_MERR_1"/>
    <property type="match status" value="1"/>
</dbReference>
<dbReference type="InterPro" id="IPR000551">
    <property type="entry name" value="MerR-type_HTH_dom"/>
</dbReference>
<comment type="caution">
    <text evidence="5">The sequence shown here is derived from an EMBL/GenBank/DDBJ whole genome shotgun (WGS) entry which is preliminary data.</text>
</comment>
<keyword evidence="1" id="KW-0805">Transcription regulation</keyword>
<dbReference type="Proteomes" id="UP001597083">
    <property type="component" value="Unassembled WGS sequence"/>
</dbReference>
<reference evidence="6" key="1">
    <citation type="journal article" date="2019" name="Int. J. Syst. Evol. Microbiol.">
        <title>The Global Catalogue of Microorganisms (GCM) 10K type strain sequencing project: providing services to taxonomists for standard genome sequencing and annotation.</title>
        <authorList>
            <consortium name="The Broad Institute Genomics Platform"/>
            <consortium name="The Broad Institute Genome Sequencing Center for Infectious Disease"/>
            <person name="Wu L."/>
            <person name="Ma J."/>
        </authorList>
    </citation>
    <scope>NUCLEOTIDE SEQUENCE [LARGE SCALE GENOMIC DNA]</scope>
    <source>
        <strain evidence="6">JCM 31696</strain>
    </source>
</reference>
<protein>
    <submittedName>
        <fullName evidence="5">MerR family transcriptional regulator</fullName>
    </submittedName>
</protein>
<keyword evidence="6" id="KW-1185">Reference proteome</keyword>
<dbReference type="CDD" id="cd01282">
    <property type="entry name" value="HTH_MerR-like_sg3"/>
    <property type="match status" value="1"/>
</dbReference>
<gene>
    <name evidence="5" type="ORF">ACFQ07_30885</name>
</gene>
<dbReference type="SUPFAM" id="SSF46955">
    <property type="entry name" value="Putative DNA-binding domain"/>
    <property type="match status" value="1"/>
</dbReference>
<accession>A0ABW3CQ47</accession>
<evidence type="ECO:0000313" key="5">
    <source>
        <dbReference type="EMBL" id="MFD0856678.1"/>
    </source>
</evidence>
<sequence>MRIGELAERAGVSTRALRYYEQQGLLVARRSSNGYRQYDESDLRLVQEIRSLLDSGFTLADARPFVDCLRAGHAKGGSCPESVAVYRRKLHEIDAEIRTLIRRRADLADQLAHACPGCALTSQDADAHSDQR</sequence>
<name>A0ABW3CQ47_9ACTN</name>
<dbReference type="SMART" id="SM00422">
    <property type="entry name" value="HTH_MERR"/>
    <property type="match status" value="1"/>
</dbReference>
<dbReference type="Pfam" id="PF13411">
    <property type="entry name" value="MerR_1"/>
    <property type="match status" value="1"/>
</dbReference>
<dbReference type="PANTHER" id="PTHR30204">
    <property type="entry name" value="REDOX-CYCLING DRUG-SENSING TRANSCRIPTIONAL ACTIVATOR SOXR"/>
    <property type="match status" value="1"/>
</dbReference>
<evidence type="ECO:0000259" key="4">
    <source>
        <dbReference type="PROSITE" id="PS50937"/>
    </source>
</evidence>
<dbReference type="InterPro" id="IPR047057">
    <property type="entry name" value="MerR_fam"/>
</dbReference>
<dbReference type="Gene3D" id="1.10.1660.10">
    <property type="match status" value="1"/>
</dbReference>
<keyword evidence="2" id="KW-0238">DNA-binding</keyword>
<dbReference type="PANTHER" id="PTHR30204:SF94">
    <property type="entry name" value="HEAVY METAL-DEPENDENT TRANSCRIPTIONAL REGULATOR HI_0293-RELATED"/>
    <property type="match status" value="1"/>
</dbReference>
<proteinExistence type="predicted"/>
<keyword evidence="3" id="KW-0804">Transcription</keyword>
<dbReference type="PRINTS" id="PR00040">
    <property type="entry name" value="HTHMERR"/>
</dbReference>
<dbReference type="InterPro" id="IPR009061">
    <property type="entry name" value="DNA-bd_dom_put_sf"/>
</dbReference>
<evidence type="ECO:0000313" key="6">
    <source>
        <dbReference type="Proteomes" id="UP001597083"/>
    </source>
</evidence>
<evidence type="ECO:0000256" key="1">
    <source>
        <dbReference type="ARBA" id="ARBA00023015"/>
    </source>
</evidence>